<comment type="caution">
    <text evidence="1">The sequence shown here is derived from an EMBL/GenBank/DDBJ whole genome shotgun (WGS) entry which is preliminary data.</text>
</comment>
<sequence>MTSDAVHVDATLFLGMNSTDEAVRVACKSFFASRLDGRVTMSLEQVGRCDDVVWRFPRAVQDAYYPFMDNLHTDMRIERLGYGRADLDAARDTPGLEALPAHERLLAGMVLARKGILYTASPRLLALGELPVLPPGGGAEAAFPAPLEEMYRTSLALRVTPARLWGEDPCTQD</sequence>
<organism evidence="1 2">
    <name type="scientific">Streptomyces polygonati</name>
    <dbReference type="NCBI Taxonomy" id="1617087"/>
    <lineage>
        <taxon>Bacteria</taxon>
        <taxon>Bacillati</taxon>
        <taxon>Actinomycetota</taxon>
        <taxon>Actinomycetes</taxon>
        <taxon>Kitasatosporales</taxon>
        <taxon>Streptomycetaceae</taxon>
        <taxon>Streptomyces</taxon>
    </lineage>
</organism>
<dbReference type="Pfam" id="PF19689">
    <property type="entry name" value="DUF6190"/>
    <property type="match status" value="1"/>
</dbReference>
<proteinExistence type="predicted"/>
<gene>
    <name evidence="1" type="ORF">ACFO3J_17405</name>
</gene>
<evidence type="ECO:0000313" key="1">
    <source>
        <dbReference type="EMBL" id="MFC4033254.1"/>
    </source>
</evidence>
<protein>
    <submittedName>
        <fullName evidence="1">DUF6190 family protein</fullName>
    </submittedName>
</protein>
<evidence type="ECO:0000313" key="2">
    <source>
        <dbReference type="Proteomes" id="UP001595765"/>
    </source>
</evidence>
<reference evidence="2" key="1">
    <citation type="journal article" date="2019" name="Int. J. Syst. Evol. Microbiol.">
        <title>The Global Catalogue of Microorganisms (GCM) 10K type strain sequencing project: providing services to taxonomists for standard genome sequencing and annotation.</title>
        <authorList>
            <consortium name="The Broad Institute Genomics Platform"/>
            <consortium name="The Broad Institute Genome Sequencing Center for Infectious Disease"/>
            <person name="Wu L."/>
            <person name="Ma J."/>
        </authorList>
    </citation>
    <scope>NUCLEOTIDE SEQUENCE [LARGE SCALE GENOMIC DNA]</scope>
    <source>
        <strain evidence="2">CGMCC 4.7237</strain>
    </source>
</reference>
<name>A0ABV8HSJ2_9ACTN</name>
<dbReference type="Proteomes" id="UP001595765">
    <property type="component" value="Unassembled WGS sequence"/>
</dbReference>
<dbReference type="InterPro" id="IPR045685">
    <property type="entry name" value="DUF6190"/>
</dbReference>
<accession>A0ABV8HSJ2</accession>
<keyword evidence="2" id="KW-1185">Reference proteome</keyword>
<dbReference type="RefSeq" id="WP_386430349.1">
    <property type="nucleotide sequence ID" value="NZ_JBHSBB010000012.1"/>
</dbReference>
<dbReference type="EMBL" id="JBHSBB010000012">
    <property type="protein sequence ID" value="MFC4033254.1"/>
    <property type="molecule type" value="Genomic_DNA"/>
</dbReference>